<name>A0A6G0VX33_APHCR</name>
<keyword evidence="3" id="KW-1185">Reference proteome</keyword>
<dbReference type="InterPro" id="IPR018289">
    <property type="entry name" value="MULE_transposase_dom"/>
</dbReference>
<evidence type="ECO:0000313" key="3">
    <source>
        <dbReference type="Proteomes" id="UP000478052"/>
    </source>
</evidence>
<feature type="domain" description="MULE transposase" evidence="1">
    <location>
        <begin position="188"/>
        <end position="283"/>
    </location>
</feature>
<dbReference type="Pfam" id="PF10551">
    <property type="entry name" value="MULE"/>
    <property type="match status" value="1"/>
</dbReference>
<dbReference type="OrthoDB" id="6607069at2759"/>
<dbReference type="PANTHER" id="PTHR47160:SF8">
    <property type="entry name" value="MULE TRANSPOSASE DOMAIN-CONTAINING PROTEIN"/>
    <property type="match status" value="1"/>
</dbReference>
<evidence type="ECO:0000313" key="2">
    <source>
        <dbReference type="EMBL" id="KAF0711911.1"/>
    </source>
</evidence>
<dbReference type="EMBL" id="VUJU01011124">
    <property type="protein sequence ID" value="KAF0711911.1"/>
    <property type="molecule type" value="Genomic_DNA"/>
</dbReference>
<dbReference type="Gene3D" id="2.20.25.240">
    <property type="match status" value="1"/>
</dbReference>
<dbReference type="AlphaFoldDB" id="A0A6G0VX33"/>
<gene>
    <name evidence="2" type="ORF">FWK35_00026285</name>
</gene>
<accession>A0A6G0VX33</accession>
<evidence type="ECO:0000259" key="1">
    <source>
        <dbReference type="Pfam" id="PF10551"/>
    </source>
</evidence>
<sequence>MEPQVEHMLSEKNKKLYVIDDFKFYFQKLLCNDIERWACCKRSCTSYIKLSYINSEYKVIFRKIDHNHNKDDEQKLNRQRVCNNLKRKAVDDPFEKPSKILHRELLKGDISTWTTNDTTRVRKNLHYARSSIYPKLPETLIDLHTALDNLNIKTNRDEDFLFINNHEKNIVAFTSHVNLKYLSECDILFVDGTFKSCPKMFYQLFTIHGVKNHNYTPLIFFLLTGKTKQIYEDALTNLLLKMNDLNLNLSPKIIYADFELAIHSALLVVFPNTIRKGCRFHLGQSIWRKIQSVGLCTNFKKKTEIGLFLKLFFGLSFLNPNDVDDCFTNEIMAIQPNDDRIHAFCDYFLETYVMADSLFPPTIWAEFSNSTMRTTNVCESFHSKLNSMFYSPSPNIFQLVDVLKQVQCDIYVKLRSSNLSNRRREILEKEKSISLVMTEFQNNEINRLLYVEKLAYMSLPTTK</sequence>
<comment type="caution">
    <text evidence="2">The sequence shown here is derived from an EMBL/GenBank/DDBJ whole genome shotgun (WGS) entry which is preliminary data.</text>
</comment>
<proteinExistence type="predicted"/>
<dbReference type="Proteomes" id="UP000478052">
    <property type="component" value="Unassembled WGS sequence"/>
</dbReference>
<dbReference type="PANTHER" id="PTHR47160">
    <property type="entry name" value="PUTATIVE-RELATED"/>
    <property type="match status" value="1"/>
</dbReference>
<reference evidence="2 3" key="1">
    <citation type="submission" date="2019-08" db="EMBL/GenBank/DDBJ databases">
        <title>Whole genome of Aphis craccivora.</title>
        <authorList>
            <person name="Voronova N.V."/>
            <person name="Shulinski R.S."/>
            <person name="Bandarenka Y.V."/>
            <person name="Zhorov D.G."/>
            <person name="Warner D."/>
        </authorList>
    </citation>
    <scope>NUCLEOTIDE SEQUENCE [LARGE SCALE GENOMIC DNA]</scope>
    <source>
        <strain evidence="2">180601</strain>
        <tissue evidence="2">Whole Body</tissue>
    </source>
</reference>
<organism evidence="2 3">
    <name type="scientific">Aphis craccivora</name>
    <name type="common">Cowpea aphid</name>
    <dbReference type="NCBI Taxonomy" id="307492"/>
    <lineage>
        <taxon>Eukaryota</taxon>
        <taxon>Metazoa</taxon>
        <taxon>Ecdysozoa</taxon>
        <taxon>Arthropoda</taxon>
        <taxon>Hexapoda</taxon>
        <taxon>Insecta</taxon>
        <taxon>Pterygota</taxon>
        <taxon>Neoptera</taxon>
        <taxon>Paraneoptera</taxon>
        <taxon>Hemiptera</taxon>
        <taxon>Sternorrhyncha</taxon>
        <taxon>Aphidomorpha</taxon>
        <taxon>Aphidoidea</taxon>
        <taxon>Aphididae</taxon>
        <taxon>Aphidini</taxon>
        <taxon>Aphis</taxon>
        <taxon>Aphis</taxon>
    </lineage>
</organism>
<protein>
    <recommendedName>
        <fullName evidence="1">MULE transposase domain-containing protein</fullName>
    </recommendedName>
</protein>